<dbReference type="RefSeq" id="WP_190920727.1">
    <property type="nucleotide sequence ID" value="NZ_JACXIZ010000042.1"/>
</dbReference>
<evidence type="ECO:0000256" key="1">
    <source>
        <dbReference type="SAM" id="MobiDB-lite"/>
    </source>
</evidence>
<name>A0A927BVJ2_9BACL</name>
<proteinExistence type="predicted"/>
<gene>
    <name evidence="2" type="ORF">IDH44_20705</name>
</gene>
<keyword evidence="3" id="KW-1185">Reference proteome</keyword>
<dbReference type="Proteomes" id="UP000621560">
    <property type="component" value="Unassembled WGS sequence"/>
</dbReference>
<dbReference type="Pfam" id="PF14395">
    <property type="entry name" value="COOH-NH2_lig"/>
    <property type="match status" value="1"/>
</dbReference>
<evidence type="ECO:0008006" key="4">
    <source>
        <dbReference type="Google" id="ProtNLM"/>
    </source>
</evidence>
<sequence length="536" mass="58120">MAGRVWIEDGNAWRRIATCALDERSGSAAEQSRTQFAHAFSENEVSGRNGKTRAGQDEVLVRKEETLVREVAAPESGDAVWLWKRTAKRRQGGPGAPLSHGEGPHASLTAPPHGRGVWTLQLCGEPLTVRQTGGAEAQLRMAGVPIEPLDTRVRRCFVVPVLHLEALALRREELSAQRGAWPGRRAPVLPRPFGSAAAEASLPPQLQRRIERTAVRAVYALGLDAAEVELAVDDQGRTAVRTLQPPDPDSPLWAGAMQRMAAQYAEARSGAARSAELRLGADPEFVLLRPDGRVAAAARYLPKRGAIGCDSVRIGPRLRYPVAELRPDPQTSPSALAGALRGLLRQAADRIDASELVWRAGGMPVPGLALGGHIHLSGAWLSSRLLRLLDSCVALPLALVEEPAAAARRPRYGWLGDHRPQPHGGFEYRTPASWLASPAAARAAFALTLLAARETWAEPLWQEPLPAERAETVRAFYAGEHELLRNEVLRFAERLRATASYPGLAAEIEPLLEAIAAGKRWDAGADLRSRWRIPAP</sequence>
<evidence type="ECO:0000313" key="3">
    <source>
        <dbReference type="Proteomes" id="UP000621560"/>
    </source>
</evidence>
<dbReference type="EMBL" id="JACXIZ010000042">
    <property type="protein sequence ID" value="MBD2847618.1"/>
    <property type="molecule type" value="Genomic_DNA"/>
</dbReference>
<organism evidence="2 3">
    <name type="scientific">Paenibacillus sabuli</name>
    <dbReference type="NCBI Taxonomy" id="2772509"/>
    <lineage>
        <taxon>Bacteria</taxon>
        <taxon>Bacillati</taxon>
        <taxon>Bacillota</taxon>
        <taxon>Bacilli</taxon>
        <taxon>Bacillales</taxon>
        <taxon>Paenibacillaceae</taxon>
        <taxon>Paenibacillus</taxon>
    </lineage>
</organism>
<comment type="caution">
    <text evidence="2">The sequence shown here is derived from an EMBL/GenBank/DDBJ whole genome shotgun (WGS) entry which is preliminary data.</text>
</comment>
<evidence type="ECO:0000313" key="2">
    <source>
        <dbReference type="EMBL" id="MBD2847618.1"/>
    </source>
</evidence>
<accession>A0A927BVJ2</accession>
<dbReference type="AlphaFoldDB" id="A0A927BVJ2"/>
<feature type="region of interest" description="Disordered" evidence="1">
    <location>
        <begin position="90"/>
        <end position="111"/>
    </location>
</feature>
<reference evidence="2" key="1">
    <citation type="submission" date="2020-09" db="EMBL/GenBank/DDBJ databases">
        <title>A novel bacterium of genus Paenibacillus, isolated from South China Sea.</title>
        <authorList>
            <person name="Huang H."/>
            <person name="Mo K."/>
            <person name="Hu Y."/>
        </authorList>
    </citation>
    <scope>NUCLEOTIDE SEQUENCE</scope>
    <source>
        <strain evidence="2">IB182496</strain>
    </source>
</reference>
<dbReference type="InterPro" id="IPR025681">
    <property type="entry name" value="COOH-NH2_lig"/>
</dbReference>
<protein>
    <recommendedName>
        <fullName evidence="4">PhiEco32-like amidoligase-type 2 protein</fullName>
    </recommendedName>
</protein>